<dbReference type="GO" id="GO:0042973">
    <property type="term" value="F:glucan endo-1,3-beta-D-glucosidase activity"/>
    <property type="evidence" value="ECO:0007669"/>
    <property type="project" value="UniProtKB-EC"/>
</dbReference>
<organism evidence="11 12">
    <name type="scientific">Candidatus Symbiobacter mobilis CR</name>
    <dbReference type="NCBI Taxonomy" id="946483"/>
    <lineage>
        <taxon>Bacteria</taxon>
        <taxon>Pseudomonadati</taxon>
        <taxon>Pseudomonadota</taxon>
        <taxon>Betaproteobacteria</taxon>
        <taxon>Burkholderiales</taxon>
        <taxon>Comamonadaceae</taxon>
    </lineage>
</organism>
<keyword evidence="4 11" id="KW-0378">Hydrolase</keyword>
<dbReference type="HOGENOM" id="CLU_005482_1_1_4"/>
<dbReference type="STRING" id="946483.Cenrod_1619"/>
<dbReference type="KEGG" id="cbx:Cenrod_1619"/>
<dbReference type="OrthoDB" id="5480482at2"/>
<dbReference type="GO" id="GO:0052861">
    <property type="term" value="F:endo-1,3(4)-beta-glucanase activity"/>
    <property type="evidence" value="ECO:0007669"/>
    <property type="project" value="InterPro"/>
</dbReference>
<dbReference type="RefSeq" id="WP_022773618.1">
    <property type="nucleotide sequence ID" value="NC_022576.1"/>
</dbReference>
<evidence type="ECO:0000256" key="5">
    <source>
        <dbReference type="ARBA" id="ARBA00023277"/>
    </source>
</evidence>
<dbReference type="GO" id="GO:0000272">
    <property type="term" value="P:polysaccharide catabolic process"/>
    <property type="evidence" value="ECO:0007669"/>
    <property type="project" value="UniProtKB-KW"/>
</dbReference>
<keyword evidence="5" id="KW-0119">Carbohydrate metabolism</keyword>
<dbReference type="Pfam" id="PF17652">
    <property type="entry name" value="Glyco_hydro81C"/>
    <property type="match status" value="1"/>
</dbReference>
<protein>
    <recommendedName>
        <fullName evidence="3">glucan endo-1,3-beta-D-glucosidase</fullName>
        <ecNumber evidence="3">3.2.1.39</ecNumber>
    </recommendedName>
</protein>
<evidence type="ECO:0000256" key="1">
    <source>
        <dbReference type="ARBA" id="ARBA00000382"/>
    </source>
</evidence>
<dbReference type="PANTHER" id="PTHR31983">
    <property type="entry name" value="ENDO-1,3(4)-BETA-GLUCANASE 1"/>
    <property type="match status" value="1"/>
</dbReference>
<evidence type="ECO:0000313" key="11">
    <source>
        <dbReference type="EMBL" id="AGX87704.1"/>
    </source>
</evidence>
<dbReference type="PROSITE" id="PS52008">
    <property type="entry name" value="GH81"/>
    <property type="match status" value="1"/>
</dbReference>
<dbReference type="eggNOG" id="COG5498">
    <property type="taxonomic scope" value="Bacteria"/>
</dbReference>
<feature type="domain" description="Glycosyl hydrolase family 81 C-terminal" evidence="10">
    <location>
        <begin position="380"/>
        <end position="684"/>
    </location>
</feature>
<keyword evidence="7" id="KW-0961">Cell wall biogenesis/degradation</keyword>
<evidence type="ECO:0000313" key="12">
    <source>
        <dbReference type="Proteomes" id="UP000017184"/>
    </source>
</evidence>
<dbReference type="AlphaFoldDB" id="U5NBZ1"/>
<evidence type="ECO:0000256" key="9">
    <source>
        <dbReference type="SAM" id="SignalP"/>
    </source>
</evidence>
<proteinExistence type="inferred from homology"/>
<keyword evidence="9" id="KW-0732">Signal</keyword>
<gene>
    <name evidence="11" type="ORF">Cenrod_1619</name>
</gene>
<evidence type="ECO:0000256" key="7">
    <source>
        <dbReference type="ARBA" id="ARBA00023316"/>
    </source>
</evidence>
<dbReference type="InterPro" id="IPR040720">
    <property type="entry name" value="GH81_C"/>
</dbReference>
<reference evidence="11 12" key="1">
    <citation type="journal article" date="2013" name="Genome Biol.">
        <title>Genomic analysis reveals key aspects of prokaryotic symbiosis in the phototrophic consortium "Chlorochromatium aggregatum".</title>
        <authorList>
            <person name="Liu Z."/>
            <person name="Muller J."/>
            <person name="Li T."/>
            <person name="Alvey R.M."/>
            <person name="Vogl K."/>
            <person name="Frigaard N.U."/>
            <person name="Rockwell N.C."/>
            <person name="Boyd E.S."/>
            <person name="Tomsho L.P."/>
            <person name="Schuster S.C."/>
            <person name="Henke P."/>
            <person name="Rohde M."/>
            <person name="Overmann J."/>
            <person name="Bryant D.A."/>
        </authorList>
    </citation>
    <scope>NUCLEOTIDE SEQUENCE [LARGE SCALE GENOMIC DNA]</scope>
    <source>
        <strain evidence="11">CR</strain>
    </source>
</reference>
<evidence type="ECO:0000256" key="6">
    <source>
        <dbReference type="ARBA" id="ARBA00023295"/>
    </source>
</evidence>
<dbReference type="EC" id="3.2.1.39" evidence="3"/>
<feature type="signal peptide" evidence="9">
    <location>
        <begin position="1"/>
        <end position="30"/>
    </location>
</feature>
<sequence>MRHNQALRLTSLLPSLFALLAFAMSSVAMAQVMPKTAQLGEGVMHLVPKKGDRPVPKANLRTDDILSMAAPTAQWYTALMFHKEPEVLYAMPLAVKATPRGVEVSLPSKNVVPSPRRDVEIHYLHKPTLLLAPANFEPGQSKLAKVRDWSIDVSMDRNENHFRFTLAHGHPYVSFHLSSGDVRLTLAEEGYRIAGATPAHVLPLRVSGKPYAVFAPTGTEWVKESPTEWRGKLPKGKGYFSVAGMPDDRAETLALFTKHAYAFIDDTRVDWKVDLDRSKVLTTFTAVTKTMEGADHGPLLGLYPHQWFRNHLVQGSLGASYDTIRGAIKLLPAAQFQTELTYNGFVPYWPGVSESPHLSDLQEVMGLDLRRARKMLLEEGKGPYWQGKCLHRILKMMEVFEQQGDMQGRDKLLAIAKERAAEWFRGEGKSYFLWDSSQGAIASYPEEYYFVEQMNDHHFVYGYWIRVAADIALRDPSWIAKDKWGSMIDILVRDIATLERNGTDFPFLRNFDPYEGHSWAAGIPQDPFGSNQESSSEAVNAWAALILWGEITGNTKLRDAGIYLYTNEINSLSHYWFDLYGQVFAPEYKSAEASIVFAGKYVHNTWWTSEPRQIKGINFLPITTASTYLGRDPQYIKRSLGTLEAESKIYKDRGFNVDPPDMWQDIFAQTMALADPDEGLKWWNKWGTYELGDTRTHALHYMLSLQAMGTPDFEVTANTVFYSVFKDKEGKRTYLAFNAGSAPIEVKFSDGQTMTVAPGTLEKKK</sequence>
<name>U5NBZ1_9BURK</name>
<comment type="catalytic activity">
    <reaction evidence="1">
        <text>Hydrolysis of (1-&gt;3)-beta-D-glucosidic linkages in (1-&gt;3)-beta-D-glucans.</text>
        <dbReference type="EC" id="3.2.1.39"/>
    </reaction>
</comment>
<comment type="similarity">
    <text evidence="2">Belongs to the glycosyl hydrolase 81 family.</text>
</comment>
<dbReference type="PANTHER" id="PTHR31983:SF0">
    <property type="entry name" value="GLUCAN ENDO-1,3-BETA-D-GLUCOSIDASE 2"/>
    <property type="match status" value="1"/>
</dbReference>
<evidence type="ECO:0000256" key="8">
    <source>
        <dbReference type="ARBA" id="ARBA00023326"/>
    </source>
</evidence>
<dbReference type="Proteomes" id="UP000017184">
    <property type="component" value="Chromosome"/>
</dbReference>
<feature type="chain" id="PRO_5004662879" description="glucan endo-1,3-beta-D-glucosidase" evidence="9">
    <location>
        <begin position="31"/>
        <end position="765"/>
    </location>
</feature>
<dbReference type="EMBL" id="CP004885">
    <property type="protein sequence ID" value="AGX87704.1"/>
    <property type="molecule type" value="Genomic_DNA"/>
</dbReference>
<keyword evidence="8" id="KW-0624">Polysaccharide degradation</keyword>
<dbReference type="InterPro" id="IPR005200">
    <property type="entry name" value="Endo-beta-glucanase"/>
</dbReference>
<evidence type="ECO:0000256" key="4">
    <source>
        <dbReference type="ARBA" id="ARBA00022801"/>
    </source>
</evidence>
<evidence type="ECO:0000259" key="10">
    <source>
        <dbReference type="Pfam" id="PF17652"/>
    </source>
</evidence>
<dbReference type="Gene3D" id="2.70.98.30">
    <property type="entry name" value="Golgi alpha-mannosidase II, domain 4"/>
    <property type="match status" value="1"/>
</dbReference>
<keyword evidence="12" id="KW-1185">Reference proteome</keyword>
<evidence type="ECO:0000256" key="2">
    <source>
        <dbReference type="ARBA" id="ARBA00010730"/>
    </source>
</evidence>
<keyword evidence="6" id="KW-0326">Glycosidase</keyword>
<dbReference type="PATRIC" id="fig|946483.4.peg.1638"/>
<evidence type="ECO:0000256" key="3">
    <source>
        <dbReference type="ARBA" id="ARBA00012780"/>
    </source>
</evidence>
<accession>U5NBZ1</accession>
<dbReference type="GO" id="GO:0071555">
    <property type="term" value="P:cell wall organization"/>
    <property type="evidence" value="ECO:0007669"/>
    <property type="project" value="UniProtKB-KW"/>
</dbReference>